<dbReference type="InterPro" id="IPR005358">
    <property type="entry name" value="Puta_zinc/iron-chelating_dom"/>
</dbReference>
<keyword evidence="1" id="KW-0969">Cilium</keyword>
<dbReference type="PANTHER" id="PTHR35866:SF1">
    <property type="entry name" value="YKGJ FAMILY CYSTEINE CLUSTER PROTEIN"/>
    <property type="match status" value="1"/>
</dbReference>
<dbReference type="EMBL" id="FCOC02000021">
    <property type="protein sequence ID" value="SAL48097.1"/>
    <property type="molecule type" value="Genomic_DNA"/>
</dbReference>
<reference evidence="1 2" key="1">
    <citation type="submission" date="2016-01" db="EMBL/GenBank/DDBJ databases">
        <authorList>
            <person name="Oliw E.H."/>
        </authorList>
    </citation>
    <scope>NUCLEOTIDE SEQUENCE [LARGE SCALE GENOMIC DNA]</scope>
    <source>
        <strain evidence="1">LMG 22029</strain>
    </source>
</reference>
<organism evidence="1 2">
    <name type="scientific">Caballeronia sordidicola</name>
    <name type="common">Burkholderia sordidicola</name>
    <dbReference type="NCBI Taxonomy" id="196367"/>
    <lineage>
        <taxon>Bacteria</taxon>
        <taxon>Pseudomonadati</taxon>
        <taxon>Pseudomonadota</taxon>
        <taxon>Betaproteobacteria</taxon>
        <taxon>Burkholderiales</taxon>
        <taxon>Burkholderiaceae</taxon>
        <taxon>Caballeronia</taxon>
    </lineage>
</organism>
<dbReference type="Pfam" id="PF03692">
    <property type="entry name" value="CxxCxxCC"/>
    <property type="match status" value="1"/>
</dbReference>
<sequence length="257" mass="27769">MDINFECTMCGKCCHDLKLPLSVDEALVWLERGGDVQFLCEAVPWPDEPAEDNLLAQHKRRRSFAASSGELPARIVVVLAAAFEGACPHLQANLSCGVYDQRPTVCRIYPAEMNPFIELNPQQKACPPEAWSPDKPLLMSAHRIVDVQTAALIEKSRAADANDTGAKALACKHLGIDTAALSNEGLAIHSPPREQSIAALRLAREAGGASDRVPEWKVASNRRETIDTLVSIGALGVLCTAQETSSFQYLGFFSASA</sequence>
<dbReference type="Proteomes" id="UP000054893">
    <property type="component" value="Unassembled WGS sequence"/>
</dbReference>
<dbReference type="RefSeq" id="WP_060858097.1">
    <property type="nucleotide sequence ID" value="NZ_FCOC02000021.1"/>
</dbReference>
<dbReference type="GO" id="GO:0032259">
    <property type="term" value="P:methylation"/>
    <property type="evidence" value="ECO:0007669"/>
    <property type="project" value="UniProtKB-KW"/>
</dbReference>
<keyword evidence="1" id="KW-0808">Transferase</keyword>
<keyword evidence="1" id="KW-0282">Flagellum</keyword>
<accession>A0A158HVC0</accession>
<dbReference type="AlphaFoldDB" id="A0A158HVC0"/>
<proteinExistence type="predicted"/>
<evidence type="ECO:0000313" key="2">
    <source>
        <dbReference type="Proteomes" id="UP000054893"/>
    </source>
</evidence>
<dbReference type="PANTHER" id="PTHR35866">
    <property type="entry name" value="PUTATIVE-RELATED"/>
    <property type="match status" value="1"/>
</dbReference>
<name>A0A158HVC0_CABSO</name>
<keyword evidence="1" id="KW-0489">Methyltransferase</keyword>
<gene>
    <name evidence="1" type="ORF">AWB64_05057</name>
</gene>
<dbReference type="OrthoDB" id="7500397at2"/>
<dbReference type="GO" id="GO:0008168">
    <property type="term" value="F:methyltransferase activity"/>
    <property type="evidence" value="ECO:0007669"/>
    <property type="project" value="UniProtKB-KW"/>
</dbReference>
<evidence type="ECO:0000313" key="1">
    <source>
        <dbReference type="EMBL" id="SAL48097.1"/>
    </source>
</evidence>
<keyword evidence="1" id="KW-0966">Cell projection</keyword>
<protein>
    <submittedName>
        <fullName evidence="1">Flagellin N-methylase</fullName>
    </submittedName>
</protein>